<feature type="DNA-binding region" description="H-T-H motif" evidence="4">
    <location>
        <begin position="33"/>
        <end position="52"/>
    </location>
</feature>
<dbReference type="InterPro" id="IPR009057">
    <property type="entry name" value="Homeodomain-like_sf"/>
</dbReference>
<evidence type="ECO:0000256" key="2">
    <source>
        <dbReference type="ARBA" id="ARBA00023125"/>
    </source>
</evidence>
<sequence length="195" mass="21040">MTVRANGAAADAKERILTVALDLFGERGVAATSLREVARVAGVTPGLVVHHFGGKEGLHGRVDDHVVALFSQALDSVPLSGSTVQVATARDDAITQMFEANPEAIDYLRRVVVTPDPGDVGLARKLIEETVTRTRTLREHGIARSRTPVEEQAVTVLVEQLGHRLLQPTLSRLWTIAGADSSVPTVRVTLQDRRD</sequence>
<evidence type="ECO:0000256" key="1">
    <source>
        <dbReference type="ARBA" id="ARBA00023015"/>
    </source>
</evidence>
<accession>A0A852VQX0</accession>
<dbReference type="Gene3D" id="1.10.357.10">
    <property type="entry name" value="Tetracycline Repressor, domain 2"/>
    <property type="match status" value="1"/>
</dbReference>
<dbReference type="PRINTS" id="PR00455">
    <property type="entry name" value="HTHTETR"/>
</dbReference>
<dbReference type="RefSeq" id="WP_185991039.1">
    <property type="nucleotide sequence ID" value="NZ_JACCAE010000001.1"/>
</dbReference>
<keyword evidence="3" id="KW-0804">Transcription</keyword>
<protein>
    <submittedName>
        <fullName evidence="6">AcrR family transcriptional regulator</fullName>
    </submittedName>
</protein>
<dbReference type="EMBL" id="JACCAE010000001">
    <property type="protein sequence ID" value="NYF98198.1"/>
    <property type="molecule type" value="Genomic_DNA"/>
</dbReference>
<evidence type="ECO:0000313" key="7">
    <source>
        <dbReference type="Proteomes" id="UP000554054"/>
    </source>
</evidence>
<keyword evidence="1" id="KW-0805">Transcription regulation</keyword>
<reference evidence="6 7" key="1">
    <citation type="submission" date="2020-07" db="EMBL/GenBank/DDBJ databases">
        <title>Sequencing the genomes of 1000 actinobacteria strains.</title>
        <authorList>
            <person name="Klenk H.-P."/>
        </authorList>
    </citation>
    <scope>NUCLEOTIDE SEQUENCE [LARGE SCALE GENOMIC DNA]</scope>
    <source>
        <strain evidence="6 7">DSM 26154</strain>
    </source>
</reference>
<dbReference type="InterPro" id="IPR001647">
    <property type="entry name" value="HTH_TetR"/>
</dbReference>
<dbReference type="Proteomes" id="UP000554054">
    <property type="component" value="Unassembled WGS sequence"/>
</dbReference>
<keyword evidence="7" id="KW-1185">Reference proteome</keyword>
<gene>
    <name evidence="6" type="ORF">BJY20_001590</name>
</gene>
<dbReference type="InterPro" id="IPR050109">
    <property type="entry name" value="HTH-type_TetR-like_transc_reg"/>
</dbReference>
<evidence type="ECO:0000313" key="6">
    <source>
        <dbReference type="EMBL" id="NYF98198.1"/>
    </source>
</evidence>
<comment type="caution">
    <text evidence="6">The sequence shown here is derived from an EMBL/GenBank/DDBJ whole genome shotgun (WGS) entry which is preliminary data.</text>
</comment>
<dbReference type="GO" id="GO:0000976">
    <property type="term" value="F:transcription cis-regulatory region binding"/>
    <property type="evidence" value="ECO:0007669"/>
    <property type="project" value="TreeGrafter"/>
</dbReference>
<dbReference type="AlphaFoldDB" id="A0A852VQX0"/>
<dbReference type="PANTHER" id="PTHR30055">
    <property type="entry name" value="HTH-TYPE TRANSCRIPTIONAL REGULATOR RUTR"/>
    <property type="match status" value="1"/>
</dbReference>
<evidence type="ECO:0000259" key="5">
    <source>
        <dbReference type="PROSITE" id="PS50977"/>
    </source>
</evidence>
<dbReference type="SUPFAM" id="SSF46689">
    <property type="entry name" value="Homeodomain-like"/>
    <property type="match status" value="1"/>
</dbReference>
<evidence type="ECO:0000256" key="3">
    <source>
        <dbReference type="ARBA" id="ARBA00023163"/>
    </source>
</evidence>
<dbReference type="PROSITE" id="PS50977">
    <property type="entry name" value="HTH_TETR_2"/>
    <property type="match status" value="1"/>
</dbReference>
<keyword evidence="2 4" id="KW-0238">DNA-binding</keyword>
<dbReference type="Pfam" id="PF00440">
    <property type="entry name" value="TetR_N"/>
    <property type="match status" value="1"/>
</dbReference>
<organism evidence="6 7">
    <name type="scientific">Janibacter cremeus</name>
    <dbReference type="NCBI Taxonomy" id="1285192"/>
    <lineage>
        <taxon>Bacteria</taxon>
        <taxon>Bacillati</taxon>
        <taxon>Actinomycetota</taxon>
        <taxon>Actinomycetes</taxon>
        <taxon>Micrococcales</taxon>
        <taxon>Intrasporangiaceae</taxon>
        <taxon>Janibacter</taxon>
    </lineage>
</organism>
<name>A0A852VQX0_9MICO</name>
<proteinExistence type="predicted"/>
<dbReference type="GO" id="GO:0003700">
    <property type="term" value="F:DNA-binding transcription factor activity"/>
    <property type="evidence" value="ECO:0007669"/>
    <property type="project" value="TreeGrafter"/>
</dbReference>
<dbReference type="PANTHER" id="PTHR30055:SF234">
    <property type="entry name" value="HTH-TYPE TRANSCRIPTIONAL REGULATOR BETI"/>
    <property type="match status" value="1"/>
</dbReference>
<evidence type="ECO:0000256" key="4">
    <source>
        <dbReference type="PROSITE-ProRule" id="PRU00335"/>
    </source>
</evidence>
<feature type="domain" description="HTH tetR-type" evidence="5">
    <location>
        <begin position="10"/>
        <end position="70"/>
    </location>
</feature>